<gene>
    <name evidence="4" type="ORF">BSTOLATCC_MIC52271</name>
</gene>
<accession>A0AAU9JZ17</accession>
<evidence type="ECO:0000259" key="3">
    <source>
        <dbReference type="Pfam" id="PF00125"/>
    </source>
</evidence>
<dbReference type="GO" id="GO:0005634">
    <property type="term" value="C:nucleus"/>
    <property type="evidence" value="ECO:0007669"/>
    <property type="project" value="UniProtKB-ARBA"/>
</dbReference>
<evidence type="ECO:0000313" key="4">
    <source>
        <dbReference type="EMBL" id="CAG9330861.1"/>
    </source>
</evidence>
<dbReference type="GO" id="GO:0003677">
    <property type="term" value="F:DNA binding"/>
    <property type="evidence" value="ECO:0007669"/>
    <property type="project" value="InterPro"/>
</dbReference>
<comment type="similarity">
    <text evidence="1">Belongs to the histone H2B family.</text>
</comment>
<evidence type="ECO:0000256" key="2">
    <source>
        <dbReference type="SAM" id="MobiDB-lite"/>
    </source>
</evidence>
<keyword evidence="5" id="KW-1185">Reference proteome</keyword>
<dbReference type="InterPro" id="IPR000558">
    <property type="entry name" value="Histone_H2B"/>
</dbReference>
<dbReference type="SUPFAM" id="SSF47113">
    <property type="entry name" value="Histone-fold"/>
    <property type="match status" value="1"/>
</dbReference>
<dbReference type="Proteomes" id="UP001162131">
    <property type="component" value="Unassembled WGS sequence"/>
</dbReference>
<dbReference type="InterPro" id="IPR009072">
    <property type="entry name" value="Histone-fold"/>
</dbReference>
<dbReference type="AlphaFoldDB" id="A0AAU9JZ17"/>
<dbReference type="PRINTS" id="PR00621">
    <property type="entry name" value="HISTONEH2B"/>
</dbReference>
<feature type="region of interest" description="Disordered" evidence="2">
    <location>
        <begin position="1"/>
        <end position="34"/>
    </location>
</feature>
<dbReference type="FunFam" id="1.10.20.10:FF:000043">
    <property type="entry name" value="Histone H2B"/>
    <property type="match status" value="1"/>
</dbReference>
<dbReference type="GO" id="GO:0000786">
    <property type="term" value="C:nucleosome"/>
    <property type="evidence" value="ECO:0007669"/>
    <property type="project" value="InterPro"/>
</dbReference>
<dbReference type="EMBL" id="CAJZBQ010000052">
    <property type="protein sequence ID" value="CAG9330861.1"/>
    <property type="molecule type" value="Genomic_DNA"/>
</dbReference>
<evidence type="ECO:0000313" key="5">
    <source>
        <dbReference type="Proteomes" id="UP001162131"/>
    </source>
</evidence>
<dbReference type="GO" id="GO:0030527">
    <property type="term" value="F:structural constituent of chromatin"/>
    <property type="evidence" value="ECO:0007669"/>
    <property type="project" value="InterPro"/>
</dbReference>
<dbReference type="GO" id="GO:0046982">
    <property type="term" value="F:protein heterodimerization activity"/>
    <property type="evidence" value="ECO:0007669"/>
    <property type="project" value="InterPro"/>
</dbReference>
<dbReference type="Pfam" id="PF00125">
    <property type="entry name" value="Histone"/>
    <property type="match status" value="1"/>
</dbReference>
<dbReference type="PANTHER" id="PTHR23428">
    <property type="entry name" value="HISTONE H2B"/>
    <property type="match status" value="1"/>
</dbReference>
<reference evidence="4" key="1">
    <citation type="submission" date="2021-09" db="EMBL/GenBank/DDBJ databases">
        <authorList>
            <consortium name="AG Swart"/>
            <person name="Singh M."/>
            <person name="Singh A."/>
            <person name="Seah K."/>
            <person name="Emmerich C."/>
        </authorList>
    </citation>
    <scope>NUCLEOTIDE SEQUENCE</scope>
    <source>
        <strain evidence="4">ATCC30299</strain>
    </source>
</reference>
<dbReference type="Gene3D" id="1.10.20.10">
    <property type="entry name" value="Histone, subunit A"/>
    <property type="match status" value="1"/>
</dbReference>
<dbReference type="SMART" id="SM00427">
    <property type="entry name" value="H2B"/>
    <property type="match status" value="1"/>
</dbReference>
<feature type="domain" description="Core Histone H2A/H2B/H3" evidence="3">
    <location>
        <begin position="21"/>
        <end position="99"/>
    </location>
</feature>
<proteinExistence type="inferred from homology"/>
<organism evidence="4 5">
    <name type="scientific">Blepharisma stoltei</name>
    <dbReference type="NCBI Taxonomy" id="1481888"/>
    <lineage>
        <taxon>Eukaryota</taxon>
        <taxon>Sar</taxon>
        <taxon>Alveolata</taxon>
        <taxon>Ciliophora</taxon>
        <taxon>Postciliodesmatophora</taxon>
        <taxon>Heterotrichea</taxon>
        <taxon>Heterotrichida</taxon>
        <taxon>Blepharismidae</taxon>
        <taxon>Blepharisma</taxon>
    </lineage>
</organism>
<name>A0AAU9JZ17_9CILI</name>
<comment type="caution">
    <text evidence="4">The sequence shown here is derived from an EMBL/GenBank/DDBJ whole genome shotgun (WGS) entry which is preliminary data.</text>
</comment>
<feature type="compositionally biased region" description="Basic and acidic residues" evidence="2">
    <location>
        <begin position="1"/>
        <end position="22"/>
    </location>
</feature>
<dbReference type="InterPro" id="IPR007125">
    <property type="entry name" value="H2A/H2B/H3"/>
</dbReference>
<protein>
    <recommendedName>
        <fullName evidence="3">Core Histone H2A/H2B/H3 domain-containing protein</fullName>
    </recommendedName>
</protein>
<evidence type="ECO:0000256" key="1">
    <source>
        <dbReference type="ARBA" id="ARBA00006846"/>
    </source>
</evidence>
<dbReference type="CDD" id="cd22910">
    <property type="entry name" value="HFD_H2B"/>
    <property type="match status" value="1"/>
</dbReference>
<sequence>MKPKTGEKKEEKKEMASKDAKVETQTQKKSSKPKSNSFVIYIHRLLKQVHPDISISKKSMNIMSSFVEDLFERLSTESANISKYTGKKTITSREVLTGIKLLLPGELGSHAQKEAEKALSKYESSE</sequence>